<proteinExistence type="predicted"/>
<comment type="caution">
    <text evidence="1">The sequence shown here is derived from an EMBL/GenBank/DDBJ whole genome shotgun (WGS) entry which is preliminary data.</text>
</comment>
<reference evidence="1" key="1">
    <citation type="journal article" date="2014" name="Int. J. Syst. Evol. Microbiol.">
        <title>Complete genome sequence of Corynebacterium casei LMG S-19264T (=DSM 44701T), isolated from a smear-ripened cheese.</title>
        <authorList>
            <consortium name="US DOE Joint Genome Institute (JGI-PGF)"/>
            <person name="Walter F."/>
            <person name="Albersmeier A."/>
            <person name="Kalinowski J."/>
            <person name="Ruckert C."/>
        </authorList>
    </citation>
    <scope>NUCLEOTIDE SEQUENCE</scope>
    <source>
        <strain evidence="1">KCTC 32437</strain>
    </source>
</reference>
<protein>
    <recommendedName>
        <fullName evidence="3">Response regulatory domain-containing protein</fullName>
    </recommendedName>
</protein>
<dbReference type="Gene3D" id="3.40.50.2300">
    <property type="match status" value="1"/>
</dbReference>
<dbReference type="RefSeq" id="WP_189424191.1">
    <property type="nucleotide sequence ID" value="NZ_BMZE01000001.1"/>
</dbReference>
<dbReference type="EMBL" id="BMZE01000001">
    <property type="protein sequence ID" value="GHA17926.1"/>
    <property type="molecule type" value="Genomic_DNA"/>
</dbReference>
<keyword evidence="2" id="KW-1185">Reference proteome</keyword>
<evidence type="ECO:0000313" key="1">
    <source>
        <dbReference type="EMBL" id="GHA17926.1"/>
    </source>
</evidence>
<dbReference type="InterPro" id="IPR011006">
    <property type="entry name" value="CheY-like_superfamily"/>
</dbReference>
<gene>
    <name evidence="1" type="ORF">GCM10007989_11450</name>
</gene>
<organism evidence="1 2">
    <name type="scientific">Devosia pacifica</name>
    <dbReference type="NCBI Taxonomy" id="1335967"/>
    <lineage>
        <taxon>Bacteria</taxon>
        <taxon>Pseudomonadati</taxon>
        <taxon>Pseudomonadota</taxon>
        <taxon>Alphaproteobacteria</taxon>
        <taxon>Hyphomicrobiales</taxon>
        <taxon>Devosiaceae</taxon>
        <taxon>Devosia</taxon>
    </lineage>
</organism>
<dbReference type="Proteomes" id="UP000646579">
    <property type="component" value="Unassembled WGS sequence"/>
</dbReference>
<dbReference type="AlphaFoldDB" id="A0A918S2Q0"/>
<reference evidence="1" key="2">
    <citation type="submission" date="2020-09" db="EMBL/GenBank/DDBJ databases">
        <authorList>
            <person name="Sun Q."/>
            <person name="Kim S."/>
        </authorList>
    </citation>
    <scope>NUCLEOTIDE SEQUENCE</scope>
    <source>
        <strain evidence="1">KCTC 32437</strain>
    </source>
</reference>
<name>A0A918S2Q0_9HYPH</name>
<evidence type="ECO:0008006" key="3">
    <source>
        <dbReference type="Google" id="ProtNLM"/>
    </source>
</evidence>
<dbReference type="SUPFAM" id="SSF52172">
    <property type="entry name" value="CheY-like"/>
    <property type="match status" value="1"/>
</dbReference>
<accession>A0A918S2Q0</accession>
<sequence>MLSGKPTLILEAEYLIALDIQRILDAHNPGEVVITHTAEAAQISLSRSATPALAIVEVRAKAPQTFTLVKMLEEAAVPTVVTTSEGRVRQAVHAEHDVPVLVKPFSDAALLDAIKIALARSEGPELCAPQA</sequence>
<evidence type="ECO:0000313" key="2">
    <source>
        <dbReference type="Proteomes" id="UP000646579"/>
    </source>
</evidence>